<dbReference type="SMART" id="SM00512">
    <property type="entry name" value="Skp1"/>
    <property type="match status" value="1"/>
</dbReference>
<dbReference type="Pfam" id="PF03931">
    <property type="entry name" value="Skp1_POZ"/>
    <property type="match status" value="1"/>
</dbReference>
<dbReference type="Proteomes" id="UP000087171">
    <property type="component" value="Chromosome Ca1"/>
</dbReference>
<accession>A0A1S2XA18</accession>
<dbReference type="eggNOG" id="KOG1724">
    <property type="taxonomic scope" value="Eukaryota"/>
</dbReference>
<organism evidence="7 8">
    <name type="scientific">Cicer arietinum</name>
    <name type="common">Chickpea</name>
    <name type="synonym">Garbanzo</name>
    <dbReference type="NCBI Taxonomy" id="3827"/>
    <lineage>
        <taxon>Eukaryota</taxon>
        <taxon>Viridiplantae</taxon>
        <taxon>Streptophyta</taxon>
        <taxon>Embryophyta</taxon>
        <taxon>Tracheophyta</taxon>
        <taxon>Spermatophyta</taxon>
        <taxon>Magnoliopsida</taxon>
        <taxon>eudicotyledons</taxon>
        <taxon>Gunneridae</taxon>
        <taxon>Pentapetalae</taxon>
        <taxon>rosids</taxon>
        <taxon>fabids</taxon>
        <taxon>Fabales</taxon>
        <taxon>Fabaceae</taxon>
        <taxon>Papilionoideae</taxon>
        <taxon>50 kb inversion clade</taxon>
        <taxon>NPAAA clade</taxon>
        <taxon>Hologalegina</taxon>
        <taxon>IRL clade</taxon>
        <taxon>Cicereae</taxon>
        <taxon>Cicer</taxon>
    </lineage>
</organism>
<dbReference type="InterPro" id="IPR036296">
    <property type="entry name" value="SKP1-like_dim_sf"/>
</dbReference>
<feature type="domain" description="SKP1 component dimerisation" evidence="5">
    <location>
        <begin position="97"/>
        <end position="143"/>
    </location>
</feature>
<reference evidence="7" key="1">
    <citation type="journal article" date="2013" name="Nat. Biotechnol.">
        <title>Draft genome sequence of chickpea (Cicer arietinum) provides a resource for trait improvement.</title>
        <authorList>
            <person name="Varshney R.K."/>
            <person name="Song C."/>
            <person name="Saxena R.K."/>
            <person name="Azam S."/>
            <person name="Yu S."/>
            <person name="Sharpe A.G."/>
            <person name="Cannon S."/>
            <person name="Baek J."/>
            <person name="Rosen B.D."/>
            <person name="Tar'an B."/>
            <person name="Millan T."/>
            <person name="Zhang X."/>
            <person name="Ramsay L.D."/>
            <person name="Iwata A."/>
            <person name="Wang Y."/>
            <person name="Nelson W."/>
            <person name="Farmer A.D."/>
            <person name="Gaur P.M."/>
            <person name="Soderlund C."/>
            <person name="Penmetsa R.V."/>
            <person name="Xu C."/>
            <person name="Bharti A.K."/>
            <person name="He W."/>
            <person name="Winter P."/>
            <person name="Zhao S."/>
            <person name="Hane J.K."/>
            <person name="Carrasquilla-Garcia N."/>
            <person name="Condie J.A."/>
            <person name="Upadhyaya H.D."/>
            <person name="Luo M.C."/>
            <person name="Thudi M."/>
            <person name="Gowda C.L."/>
            <person name="Singh N.P."/>
            <person name="Lichtenzveig J."/>
            <person name="Gali K.K."/>
            <person name="Rubio J."/>
            <person name="Nadarajan N."/>
            <person name="Dolezel J."/>
            <person name="Bansal K.C."/>
            <person name="Xu X."/>
            <person name="Edwards D."/>
            <person name="Zhang G."/>
            <person name="Kahl G."/>
            <person name="Gil J."/>
            <person name="Singh K.B."/>
            <person name="Datta S.K."/>
            <person name="Jackson S.A."/>
            <person name="Wang J."/>
            <person name="Cook D.R."/>
        </authorList>
    </citation>
    <scope>NUCLEOTIDE SEQUENCE [LARGE SCALE GENOMIC DNA]</scope>
    <source>
        <strain evidence="7">cv. CDC Frontier</strain>
    </source>
</reference>
<evidence type="ECO:0000259" key="5">
    <source>
        <dbReference type="Pfam" id="PF01466"/>
    </source>
</evidence>
<dbReference type="KEGG" id="cam:101505583"/>
<comment type="function">
    <text evidence="4">Involved in ubiquitination and subsequent proteasomal degradation of target proteins. Together with CUL1, RBX1 and a F-box protein, it forms a SCF E3 ubiquitin ligase complex. The functional specificity of this complex depends on the type of F-box protein. In the SCF complex, it serves as an adapter that links the F-box protein to CUL1.</text>
</comment>
<dbReference type="GeneID" id="101505583"/>
<evidence type="ECO:0000256" key="4">
    <source>
        <dbReference type="PIRNR" id="PIRNR028729"/>
    </source>
</evidence>
<evidence type="ECO:0000256" key="2">
    <source>
        <dbReference type="ARBA" id="ARBA00009993"/>
    </source>
</evidence>
<sequence length="158" mass="18383">MASTSLISLRTADGVVFEIERSMAKHMKTVQAFIDECPDTDVPVIPLHNVYSIHVTKILEFHRLSDAGNVKEFTVDEFDNYELKEFLLAVHFLNMDPLFEFLTKAVAKRIEKKSVEYVREYFGIENDFTPEEEARIREKNSWAFKGENVEVEEDEKES</sequence>
<dbReference type="InterPro" id="IPR001232">
    <property type="entry name" value="SKP1-like"/>
</dbReference>
<dbReference type="GO" id="GO:0006511">
    <property type="term" value="P:ubiquitin-dependent protein catabolic process"/>
    <property type="evidence" value="ECO:0007669"/>
    <property type="project" value="InterPro"/>
</dbReference>
<dbReference type="AlphaFoldDB" id="A0A1S2XA18"/>
<dbReference type="RefSeq" id="XP_004485992.1">
    <property type="nucleotide sequence ID" value="XM_004485935.3"/>
</dbReference>
<dbReference type="Gene3D" id="3.30.710.10">
    <property type="entry name" value="Potassium Channel Kv1.1, Chain A"/>
    <property type="match status" value="1"/>
</dbReference>
<name>A0A1S2XA18_CICAR</name>
<dbReference type="PANTHER" id="PTHR11165">
    <property type="entry name" value="SKP1"/>
    <property type="match status" value="1"/>
</dbReference>
<keyword evidence="3 4" id="KW-0833">Ubl conjugation pathway</keyword>
<reference evidence="8" key="2">
    <citation type="submission" date="2025-08" db="UniProtKB">
        <authorList>
            <consortium name="RefSeq"/>
        </authorList>
    </citation>
    <scope>IDENTIFICATION</scope>
    <source>
        <tissue evidence="8">Etiolated seedlings</tissue>
    </source>
</reference>
<comment type="subunit">
    <text evidence="4">Part of a SCF (SKP1-cullin-F-box) protein ligase complex.</text>
</comment>
<dbReference type="InterPro" id="IPR016072">
    <property type="entry name" value="Skp1_comp_dimer"/>
</dbReference>
<dbReference type="InterPro" id="IPR016073">
    <property type="entry name" value="Skp1_comp_POZ"/>
</dbReference>
<evidence type="ECO:0000256" key="3">
    <source>
        <dbReference type="ARBA" id="ARBA00022786"/>
    </source>
</evidence>
<dbReference type="PaxDb" id="3827-XP_004485992.1"/>
<protein>
    <recommendedName>
        <fullName evidence="4">SKP1-like protein</fullName>
    </recommendedName>
</protein>
<feature type="domain" description="SKP1 component POZ" evidence="6">
    <location>
        <begin position="6"/>
        <end position="61"/>
    </location>
</feature>
<comment type="pathway">
    <text evidence="1 4">Protein modification; protein ubiquitination.</text>
</comment>
<gene>
    <name evidence="8" type="primary">LOC101505583</name>
</gene>
<dbReference type="STRING" id="3827.A0A1S2XA18"/>
<proteinExistence type="inferred from homology"/>
<keyword evidence="7" id="KW-1185">Reference proteome</keyword>
<dbReference type="PIRSF" id="PIRSF028729">
    <property type="entry name" value="E3_ubiquit_lig_SCF_Skp"/>
    <property type="match status" value="1"/>
</dbReference>
<dbReference type="InterPro" id="IPR016897">
    <property type="entry name" value="SKP1"/>
</dbReference>
<evidence type="ECO:0000313" key="7">
    <source>
        <dbReference type="Proteomes" id="UP000087171"/>
    </source>
</evidence>
<dbReference type="GO" id="GO:0016567">
    <property type="term" value="P:protein ubiquitination"/>
    <property type="evidence" value="ECO:0007669"/>
    <property type="project" value="UniProtKB-UniRule"/>
</dbReference>
<dbReference type="SUPFAM" id="SSF81382">
    <property type="entry name" value="Skp1 dimerisation domain-like"/>
    <property type="match status" value="1"/>
</dbReference>
<dbReference type="OrthoDB" id="2342932at2759"/>
<evidence type="ECO:0000313" key="8">
    <source>
        <dbReference type="RefSeq" id="XP_004485992.1"/>
    </source>
</evidence>
<evidence type="ECO:0000259" key="6">
    <source>
        <dbReference type="Pfam" id="PF03931"/>
    </source>
</evidence>
<dbReference type="InterPro" id="IPR011333">
    <property type="entry name" value="SKP1/BTB/POZ_sf"/>
</dbReference>
<dbReference type="GO" id="GO:0009867">
    <property type="term" value="P:jasmonic acid mediated signaling pathway"/>
    <property type="evidence" value="ECO:0007669"/>
    <property type="project" value="UniProtKB-ARBA"/>
</dbReference>
<dbReference type="Pfam" id="PF01466">
    <property type="entry name" value="Skp1"/>
    <property type="match status" value="1"/>
</dbReference>
<evidence type="ECO:0000256" key="1">
    <source>
        <dbReference type="ARBA" id="ARBA00004906"/>
    </source>
</evidence>
<dbReference type="SUPFAM" id="SSF54695">
    <property type="entry name" value="POZ domain"/>
    <property type="match status" value="1"/>
</dbReference>
<dbReference type="UniPathway" id="UPA00143"/>
<comment type="similarity">
    <text evidence="2 4">Belongs to the SKP1 family.</text>
</comment>